<dbReference type="EMBL" id="JBBUTG010000009">
    <property type="protein sequence ID" value="MEK8032264.1"/>
    <property type="molecule type" value="Genomic_DNA"/>
</dbReference>
<reference evidence="5 6" key="1">
    <citation type="submission" date="2024-04" db="EMBL/GenBank/DDBJ databases">
        <title>Novel species of the genus Ideonella isolated from streams.</title>
        <authorList>
            <person name="Lu H."/>
        </authorList>
    </citation>
    <scope>NUCLEOTIDE SEQUENCE [LARGE SCALE GENOMIC DNA]</scope>
    <source>
        <strain evidence="5 6">DXS29W</strain>
    </source>
</reference>
<dbReference type="InterPro" id="IPR002020">
    <property type="entry name" value="Citrate_synthase"/>
</dbReference>
<gene>
    <name evidence="5" type="ORF">AACH06_15655</name>
</gene>
<comment type="similarity">
    <text evidence="2">Belongs to the citrate synthase family.</text>
</comment>
<dbReference type="SUPFAM" id="SSF46955">
    <property type="entry name" value="Putative DNA-binding domain"/>
    <property type="match status" value="1"/>
</dbReference>
<proteinExistence type="inferred from homology"/>
<keyword evidence="6" id="KW-1185">Reference proteome</keyword>
<dbReference type="InterPro" id="IPR016143">
    <property type="entry name" value="Citrate_synth-like_sm_a-sub"/>
</dbReference>
<dbReference type="PANTHER" id="PTHR11739:SF4">
    <property type="entry name" value="CITRATE SYNTHASE, PEROXISOMAL"/>
    <property type="match status" value="1"/>
</dbReference>
<protein>
    <recommendedName>
        <fullName evidence="3">citrate synthase (unknown stereospecificity)</fullName>
        <ecNumber evidence="3">2.3.3.16</ecNumber>
    </recommendedName>
</protein>
<keyword evidence="4" id="KW-0808">Transferase</keyword>
<dbReference type="InterPro" id="IPR009061">
    <property type="entry name" value="DNA-bd_dom_put_sf"/>
</dbReference>
<evidence type="ECO:0000256" key="4">
    <source>
        <dbReference type="ARBA" id="ARBA00022679"/>
    </source>
</evidence>
<evidence type="ECO:0000313" key="6">
    <source>
        <dbReference type="Proteomes" id="UP001371218"/>
    </source>
</evidence>
<evidence type="ECO:0000256" key="2">
    <source>
        <dbReference type="ARBA" id="ARBA00010566"/>
    </source>
</evidence>
<dbReference type="Gene3D" id="1.10.230.10">
    <property type="entry name" value="Cytochrome P450-Terp, domain 2"/>
    <property type="match status" value="1"/>
</dbReference>
<dbReference type="PANTHER" id="PTHR11739">
    <property type="entry name" value="CITRATE SYNTHASE"/>
    <property type="match status" value="1"/>
</dbReference>
<dbReference type="EC" id="2.3.3.16" evidence="3"/>
<dbReference type="InterPro" id="IPR016142">
    <property type="entry name" value="Citrate_synth-like_lrg_a-sub"/>
</dbReference>
<comment type="pathway">
    <text evidence="1">Carbohydrate metabolism; tricarboxylic acid cycle; isocitrate from oxaloacetate: step 1/2.</text>
</comment>
<accession>A0ABU9BT09</accession>
<organism evidence="5 6">
    <name type="scientific">Ideonella lacteola</name>
    <dbReference type="NCBI Taxonomy" id="2984193"/>
    <lineage>
        <taxon>Bacteria</taxon>
        <taxon>Pseudomonadati</taxon>
        <taxon>Pseudomonadota</taxon>
        <taxon>Betaproteobacteria</taxon>
        <taxon>Burkholderiales</taxon>
        <taxon>Sphaerotilaceae</taxon>
        <taxon>Ideonella</taxon>
    </lineage>
</organism>
<comment type="caution">
    <text evidence="5">The sequence shown here is derived from an EMBL/GenBank/DDBJ whole genome shotgun (WGS) entry which is preliminary data.</text>
</comment>
<dbReference type="SUPFAM" id="SSF48256">
    <property type="entry name" value="Citrate synthase"/>
    <property type="match status" value="1"/>
</dbReference>
<dbReference type="RefSeq" id="WP_341426675.1">
    <property type="nucleotide sequence ID" value="NZ_JBBUTG010000009.1"/>
</dbReference>
<evidence type="ECO:0000256" key="3">
    <source>
        <dbReference type="ARBA" id="ARBA00012972"/>
    </source>
</evidence>
<evidence type="ECO:0000313" key="5">
    <source>
        <dbReference type="EMBL" id="MEK8032264.1"/>
    </source>
</evidence>
<sequence length="403" mass="43095">MKHPRAASRPYTTELLPAGEAARRLGVSKSTLYAYVSRGMLSALADPDDPRASRYSSFEVEQLMRRRGQGRRAEQQIPGTMTQGLQVLDTALTGIIEGQPVYRGRAATTLAAEGATLEDVARLLWQFGPSDPFAGPAPELGPPWLDGVHHTAAWPLSDRVLARWGAALGGLHGPAWLPDGETLARACGQHLRAALACFVGVAPSALPAHELLARHWALPEGAADLVRQAMVLTADHEMNLIGLSSRQLASVGATLGSALMAALCYVSAAFNGGDCARVEALWDEVTAQPDEAAALSARLDRGETLPGFDHLYYPAGDPRAMALLALVERWGAAAPMVATVDRLTGWKPSLDFGLVALRRAIGAPREAATVLLMAPRCVGFLAHALEQRRSGERMWVRSRYVGP</sequence>
<dbReference type="Pfam" id="PF00285">
    <property type="entry name" value="Citrate_synt"/>
    <property type="match status" value="1"/>
</dbReference>
<dbReference type="Gene3D" id="1.10.580.10">
    <property type="entry name" value="Citrate Synthase, domain 1"/>
    <property type="match status" value="1"/>
</dbReference>
<dbReference type="Proteomes" id="UP001371218">
    <property type="component" value="Unassembled WGS sequence"/>
</dbReference>
<name>A0ABU9BT09_9BURK</name>
<evidence type="ECO:0000256" key="1">
    <source>
        <dbReference type="ARBA" id="ARBA00004751"/>
    </source>
</evidence>
<dbReference type="InterPro" id="IPR036969">
    <property type="entry name" value="Citrate_synthase_sf"/>
</dbReference>